<reference evidence="3" key="1">
    <citation type="journal article" date="2019" name="Int. J. Syst. Evol. Microbiol.">
        <title>The Global Catalogue of Microorganisms (GCM) 10K type strain sequencing project: providing services to taxonomists for standard genome sequencing and annotation.</title>
        <authorList>
            <consortium name="The Broad Institute Genomics Platform"/>
            <consortium name="The Broad Institute Genome Sequencing Center for Infectious Disease"/>
            <person name="Wu L."/>
            <person name="Ma J."/>
        </authorList>
    </citation>
    <scope>NUCLEOTIDE SEQUENCE [LARGE SCALE GENOMIC DNA]</scope>
    <source>
        <strain evidence="3">JCM 19134</strain>
    </source>
</reference>
<keyword evidence="1" id="KW-0732">Signal</keyword>
<accession>A0AAV3U2H2</accession>
<comment type="caution">
    <text evidence="2">The sequence shown here is derived from an EMBL/GenBank/DDBJ whole genome shotgun (WGS) entry which is preliminary data.</text>
</comment>
<evidence type="ECO:0000313" key="3">
    <source>
        <dbReference type="Proteomes" id="UP001409585"/>
    </source>
</evidence>
<dbReference type="AlphaFoldDB" id="A0AAV3U2H2"/>
<keyword evidence="3" id="KW-1185">Reference proteome</keyword>
<protein>
    <submittedName>
        <fullName evidence="2">Transglutaminase-like cysteine peptidase</fullName>
    </submittedName>
</protein>
<organism evidence="2 3">
    <name type="scientific">Halioxenophilus aromaticivorans</name>
    <dbReference type="NCBI Taxonomy" id="1306992"/>
    <lineage>
        <taxon>Bacteria</taxon>
        <taxon>Pseudomonadati</taxon>
        <taxon>Pseudomonadota</taxon>
        <taxon>Gammaproteobacteria</taxon>
        <taxon>Alteromonadales</taxon>
        <taxon>Alteromonadaceae</taxon>
        <taxon>Halioxenophilus</taxon>
    </lineage>
</organism>
<gene>
    <name evidence="2" type="ORF">GCM10025791_22650</name>
</gene>
<sequence>MNTSVTQCKAFPLLPKSACAVLLICGASFFVSSATVTMNLDKFWQSVASFGGKNSADNRKQLDKVLADAKQAQRLQVIKSVNAYVNSVVTYEVDDVVWKESDYWASPAELLGRGQGDCEDYAIAKYILLMKSGVPEENLRLIYVKAKIGGRRSSVTQAHMVLGYFHPGASQPLILDSLVDEVLPARDRTDLTPVFSFNSQGLWGPGNQKASGSSTAKLSRWRNVFRKLELEGITLG</sequence>
<dbReference type="Gene3D" id="3.10.620.30">
    <property type="match status" value="1"/>
</dbReference>
<feature type="signal peptide" evidence="1">
    <location>
        <begin position="1"/>
        <end position="33"/>
    </location>
</feature>
<evidence type="ECO:0000256" key="1">
    <source>
        <dbReference type="SAM" id="SignalP"/>
    </source>
</evidence>
<proteinExistence type="predicted"/>
<dbReference type="PANTHER" id="PTHR39327">
    <property type="match status" value="1"/>
</dbReference>
<evidence type="ECO:0000313" key="2">
    <source>
        <dbReference type="EMBL" id="GAA4943366.1"/>
    </source>
</evidence>
<dbReference type="EMBL" id="BAABLX010000017">
    <property type="protein sequence ID" value="GAA4943366.1"/>
    <property type="molecule type" value="Genomic_DNA"/>
</dbReference>
<dbReference type="PANTHER" id="PTHR39327:SF1">
    <property type="entry name" value="BLR5470 PROTEIN"/>
    <property type="match status" value="1"/>
</dbReference>
<dbReference type="Proteomes" id="UP001409585">
    <property type="component" value="Unassembled WGS sequence"/>
</dbReference>
<dbReference type="InterPro" id="IPR010319">
    <property type="entry name" value="Transglutaminase-like_Cys_pept"/>
</dbReference>
<feature type="chain" id="PRO_5043618431" evidence="1">
    <location>
        <begin position="34"/>
        <end position="236"/>
    </location>
</feature>
<name>A0AAV3U2H2_9ALTE</name>
<dbReference type="Pfam" id="PF06035">
    <property type="entry name" value="Peptidase_C93"/>
    <property type="match status" value="1"/>
</dbReference>